<evidence type="ECO:0000256" key="5">
    <source>
        <dbReference type="SAM" id="MobiDB-lite"/>
    </source>
</evidence>
<gene>
    <name evidence="7" type="ORF">WJX75_008754</name>
</gene>
<dbReference type="PANTHER" id="PTHR34457">
    <property type="entry name" value="EMBRYO DEFECTIVE 2410"/>
    <property type="match status" value="1"/>
</dbReference>
<feature type="region of interest" description="Disordered" evidence="5">
    <location>
        <begin position="117"/>
        <end position="179"/>
    </location>
</feature>
<dbReference type="Pfam" id="PF04357">
    <property type="entry name" value="TamB"/>
    <property type="match status" value="1"/>
</dbReference>
<feature type="region of interest" description="Disordered" evidence="5">
    <location>
        <begin position="1200"/>
        <end position="1249"/>
    </location>
</feature>
<evidence type="ECO:0000256" key="1">
    <source>
        <dbReference type="ARBA" id="ARBA00004167"/>
    </source>
</evidence>
<feature type="compositionally biased region" description="Low complexity" evidence="5">
    <location>
        <begin position="896"/>
        <end position="912"/>
    </location>
</feature>
<keyword evidence="4" id="KW-0472">Membrane</keyword>
<dbReference type="PANTHER" id="PTHR34457:SF3">
    <property type="entry name" value="PROTEIN TIC236, CHLOROPLASTIC"/>
    <property type="match status" value="1"/>
</dbReference>
<feature type="region of interest" description="Disordered" evidence="5">
    <location>
        <begin position="952"/>
        <end position="977"/>
    </location>
</feature>
<dbReference type="InterPro" id="IPR007452">
    <property type="entry name" value="TamB_C"/>
</dbReference>
<protein>
    <recommendedName>
        <fullName evidence="6">Translocation and assembly module TamB C-terminal domain-containing protein</fullName>
    </recommendedName>
</protein>
<keyword evidence="3" id="KW-1133">Transmembrane helix</keyword>
<dbReference type="EMBL" id="JALJOT010000016">
    <property type="protein sequence ID" value="KAK9902234.1"/>
    <property type="molecule type" value="Genomic_DNA"/>
</dbReference>
<feature type="region of interest" description="Disordered" evidence="5">
    <location>
        <begin position="896"/>
        <end position="931"/>
    </location>
</feature>
<feature type="compositionally biased region" description="Polar residues" evidence="5">
    <location>
        <begin position="308"/>
        <end position="319"/>
    </location>
</feature>
<feature type="region of interest" description="Disordered" evidence="5">
    <location>
        <begin position="816"/>
        <end position="839"/>
    </location>
</feature>
<organism evidence="7 8">
    <name type="scientific">Coccomyxa subellipsoidea</name>
    <dbReference type="NCBI Taxonomy" id="248742"/>
    <lineage>
        <taxon>Eukaryota</taxon>
        <taxon>Viridiplantae</taxon>
        <taxon>Chlorophyta</taxon>
        <taxon>core chlorophytes</taxon>
        <taxon>Trebouxiophyceae</taxon>
        <taxon>Trebouxiophyceae incertae sedis</taxon>
        <taxon>Coccomyxaceae</taxon>
        <taxon>Coccomyxa</taxon>
    </lineage>
</organism>
<feature type="compositionally biased region" description="Basic and acidic residues" evidence="5">
    <location>
        <begin position="338"/>
        <end position="350"/>
    </location>
</feature>
<evidence type="ECO:0000313" key="8">
    <source>
        <dbReference type="Proteomes" id="UP001491310"/>
    </source>
</evidence>
<feature type="region of interest" description="Disordered" evidence="5">
    <location>
        <begin position="1465"/>
        <end position="1504"/>
    </location>
</feature>
<feature type="compositionally biased region" description="Low complexity" evidence="5">
    <location>
        <begin position="124"/>
        <end position="137"/>
    </location>
</feature>
<evidence type="ECO:0000313" key="7">
    <source>
        <dbReference type="EMBL" id="KAK9902234.1"/>
    </source>
</evidence>
<dbReference type="Proteomes" id="UP001491310">
    <property type="component" value="Unassembled WGS sequence"/>
</dbReference>
<feature type="compositionally biased region" description="Low complexity" evidence="5">
    <location>
        <begin position="962"/>
        <end position="975"/>
    </location>
</feature>
<comment type="caution">
    <text evidence="7">The sequence shown here is derived from an EMBL/GenBank/DDBJ whole genome shotgun (WGS) entry which is preliminary data.</text>
</comment>
<keyword evidence="8" id="KW-1185">Reference proteome</keyword>
<evidence type="ECO:0000256" key="2">
    <source>
        <dbReference type="ARBA" id="ARBA00022692"/>
    </source>
</evidence>
<accession>A0ABR2YCR2</accession>
<feature type="compositionally biased region" description="Low complexity" evidence="5">
    <location>
        <begin position="1215"/>
        <end position="1233"/>
    </location>
</feature>
<feature type="compositionally biased region" description="Basic and acidic residues" evidence="5">
    <location>
        <begin position="11"/>
        <end position="28"/>
    </location>
</feature>
<evidence type="ECO:0000256" key="4">
    <source>
        <dbReference type="ARBA" id="ARBA00023136"/>
    </source>
</evidence>
<evidence type="ECO:0000259" key="6">
    <source>
        <dbReference type="Pfam" id="PF04357"/>
    </source>
</evidence>
<feature type="region of interest" description="Disordered" evidence="5">
    <location>
        <begin position="1684"/>
        <end position="1719"/>
    </location>
</feature>
<reference evidence="7 8" key="1">
    <citation type="journal article" date="2024" name="Nat. Commun.">
        <title>Phylogenomics reveals the evolutionary origins of lichenization in chlorophyte algae.</title>
        <authorList>
            <person name="Puginier C."/>
            <person name="Libourel C."/>
            <person name="Otte J."/>
            <person name="Skaloud P."/>
            <person name="Haon M."/>
            <person name="Grisel S."/>
            <person name="Petersen M."/>
            <person name="Berrin J.G."/>
            <person name="Delaux P.M."/>
            <person name="Dal Grande F."/>
            <person name="Keller J."/>
        </authorList>
    </citation>
    <scope>NUCLEOTIDE SEQUENCE [LARGE SCALE GENOMIC DNA]</scope>
    <source>
        <strain evidence="7 8">SAG 216-7</strain>
    </source>
</reference>
<name>A0ABR2YCR2_9CHLO</name>
<keyword evidence="2" id="KW-0812">Transmembrane</keyword>
<feature type="region of interest" description="Disordered" evidence="5">
    <location>
        <begin position="288"/>
        <end position="322"/>
    </location>
</feature>
<feature type="domain" description="Translocation and assembly module TamB C-terminal" evidence="6">
    <location>
        <begin position="1640"/>
        <end position="2016"/>
    </location>
</feature>
<feature type="compositionally biased region" description="Low complexity" evidence="5">
    <location>
        <begin position="58"/>
        <end position="68"/>
    </location>
</feature>
<comment type="subcellular location">
    <subcellularLocation>
        <location evidence="1">Membrane</location>
        <topology evidence="1">Single-pass membrane protein</topology>
    </subcellularLocation>
</comment>
<proteinExistence type="predicted"/>
<sequence length="2041" mass="212723">MKVDLPSFSLPDREPHPEPEAAKAEATKGDSTSAPTPQQPQAATPAAESSAEEDEPEQAQAAEPQGAEPADEAEPSPGPSDVQQQPLPAPEELPAAAVEPIVPETALPVVEEAAALQASKPDLAPSAAPATAVSPEAGSGRASSKAKHSWQSPALSARYGEVEDNEPRYKPRRPNADASSLGGVRAWAAKRIGALVKSLKPPDVALNVVSLRGGDLYATLTGEAVPRHVQNIDMKLRFGRDYHSLTLDLTGLAHERDSASDKCTMINPNGQRHLRDVPSAPIVRSFSEVPQVAAPPTQGQVAGADSSRAGSETPLSFSPGTRVGDWEEQLQDLAKEHLGGTDGARSRSEGDPDTPYGADITISEPLEKKQSWLAGVVKGSSKAAKPTGGRIRVRLNVKELANPDRLADLELIIWGDNLHAPMIERIVELPMDVYGGRVNGKLRILANDKETWRFPAIRGRVRGSDLAFHFFDAPDDFSRTRLDLLFEGDRMYFHNAQGFFGAVPITLNGDMDINPETGQYRLSASVPGVEANDLRRTLAIRPTPFPIGGAVRGVLHCTGPLETPVFSGTAVAMPPSRVDVEAMEDSSARETLLEFPSAAGVYDRVPFSSASAVWTLDTSTDIFLLHSIQAEPLGGGQVLGSGRMWVSPAGEMDPRAVRVQLEGRNLPTESLLKCYLPKGTPLPAATELGDSSVHGSMAGSFLAPDIHVRWEAPAASASGTADFSRDANRFTCRAPSLDVSGALFLRPAPFDAVKAVLTQAEATALAQPQLEGADIDCDFKGLDVLPIAAALERGSAAKAQRLKLNGRTKFSVRLVPTEKQPSPSGKEQQQAEGERRPSAFAGDLTLDGLRVNQLKLSRNLTGTVLLSEDRFQIRAKGQRPDETLDVNLKLPFSPGSSAAANSAAPNKVAASPGTAAPSVTPAGSGTGGALLGRRRAGLGGLGTLLPVPHFGGAAAPPPLSPQPAAAPAAADAPGSGSDGLQGGNFMLRCGQLLMSAEVNAEASRVECAVQGLLLDELELASLRGEVQEASLSLNLEQRLGRAVVAVAGPRFSGLQGQSLSGAFRWERDVVRLERAVLQQANSRYEVQGEYVIPSGAMIPRSAAEMALVQGATTPKGPNATNLAPFETGGGRWRLQVNVPTANMEEILPAARLLSRATALSPSDYERAKALFLSGVDASNLAAQELGRQLEAAAQAARMAMEADASGGSMQESSEDSNAAASEEATARGSKSSKPGGGSTPRGTLPGLQDLRGQWSGGVQAYGGGGGATNVDFNVRGQDWQWGDYGLDQVVANGSCHSIEGIKLEELGLKAGEAKLLVRGSLLGAAQDASIILTDFPVAVLQPLFRALPALEHATPAVAAASGSGGGNAGGTLGGLAVPFLRGGHLRSSMHRSYSVGLANSPVNGLLYVRGTIGGSAAVPEGEVVVRLYDGAIGPTYLAQAQAQASLDAAQQLSFSADLAPAEAGRHSGHVRVSGNLPLRPSPALPGNGVSATAGVDGAGVGPGRSEELEVNVSVKDGGMMLVTALTPDLRWQSGAAELSMRMHGSPSHPQVEGRAHFAKAAMACPWLKYPLTNLGGTVRMAENALKIEGLEAHVGRRGRIRVKGGLPLTADAAPKPDGVAVAGADAIKGVGGKESSAGALIVDIHGLELRLRNVYTGYLDAGLKLQNSLTAPAIGGDVRLSRGVASLMPGGPSPPGSSSGGGNGASSSGNGQQSGLGALLDGGRARETDLVFKAFTVLTGKDALARQLSRFDMQQAGEVAMQPVAQAVELKGLKIHLGPELRAMFPVVLNMSISGDIELNGAADPASLKLAGIIHLDGGEVNLVATQLVLDREHPNRLVFSPSRGLDPLLDLRLKGAQVQALIQGRASAWQQNLVLTPTKAGAGEAGGAAEAAEAARIFEGQLAGALVAEDGQLALSNLAASAAHGFMPKIQTQGQFGQARWRLVSAPSIPGLLSLDPSGDPTSLLSSLTMGTEVEVHFGRSLQAAMARKLRDSDIATQWTLNYQLNSKLRMQFNIASSSPYPRTLIFQYSSETTPPPLPR</sequence>
<feature type="compositionally biased region" description="Low complexity" evidence="5">
    <location>
        <begin position="1705"/>
        <end position="1719"/>
    </location>
</feature>
<dbReference type="InterPro" id="IPR053022">
    <property type="entry name" value="Chloroplast_translocon_comp"/>
</dbReference>
<feature type="compositionally biased region" description="Low complexity" evidence="5">
    <location>
        <begin position="30"/>
        <end position="49"/>
    </location>
</feature>
<feature type="compositionally biased region" description="Polar residues" evidence="5">
    <location>
        <begin position="819"/>
        <end position="831"/>
    </location>
</feature>
<feature type="region of interest" description="Disordered" evidence="5">
    <location>
        <begin position="338"/>
        <end position="362"/>
    </location>
</feature>
<evidence type="ECO:0000256" key="3">
    <source>
        <dbReference type="ARBA" id="ARBA00022989"/>
    </source>
</evidence>
<feature type="region of interest" description="Disordered" evidence="5">
    <location>
        <begin position="1"/>
        <end position="100"/>
    </location>
</feature>
<feature type="compositionally biased region" description="Low complexity" evidence="5">
    <location>
        <begin position="90"/>
        <end position="100"/>
    </location>
</feature>